<sequence length="99" mass="10536">MNLGFPIFIIGVMISAFHWIGIVIAGAGLSLYGNSIKSKVLYGAFGGLLVWLAFVAYLSSEGIFEKATQTGQLFALSIFFAVVIGAVSGLITAFKIDQR</sequence>
<feature type="transmembrane region" description="Helical" evidence="1">
    <location>
        <begin position="6"/>
        <end position="33"/>
    </location>
</feature>
<keyword evidence="3" id="KW-1185">Reference proteome</keyword>
<evidence type="ECO:0000256" key="1">
    <source>
        <dbReference type="SAM" id="Phobius"/>
    </source>
</evidence>
<dbReference type="Proteomes" id="UP001492541">
    <property type="component" value="Chromosome"/>
</dbReference>
<evidence type="ECO:0000313" key="2">
    <source>
        <dbReference type="EMBL" id="XAT63158.1"/>
    </source>
</evidence>
<proteinExistence type="predicted"/>
<name>A0ABZ3H0W1_GEOAI</name>
<dbReference type="RefSeq" id="WP_193808478.1">
    <property type="nucleotide sequence ID" value="NZ_CP087714.1"/>
</dbReference>
<dbReference type="GeneID" id="90449585"/>
<evidence type="ECO:0000313" key="3">
    <source>
        <dbReference type="Proteomes" id="UP001492541"/>
    </source>
</evidence>
<protein>
    <submittedName>
        <fullName evidence="2">Uncharacterized protein</fullName>
    </submittedName>
</protein>
<reference evidence="2 3" key="1">
    <citation type="submission" date="2021-11" db="EMBL/GenBank/DDBJ databases">
        <title>Whole genome of Geoglobus acetivorans.</title>
        <authorList>
            <person name="Liu D."/>
        </authorList>
    </citation>
    <scope>NUCLEOTIDE SEQUENCE [LARGE SCALE GENOMIC DNA]</scope>
    <source>
        <strain evidence="2 3">SBH6</strain>
    </source>
</reference>
<dbReference type="EMBL" id="CP087714">
    <property type="protein sequence ID" value="XAT63158.1"/>
    <property type="molecule type" value="Genomic_DNA"/>
</dbReference>
<keyword evidence="1" id="KW-0812">Transmembrane</keyword>
<feature type="transmembrane region" description="Helical" evidence="1">
    <location>
        <begin position="40"/>
        <end position="60"/>
    </location>
</feature>
<keyword evidence="1" id="KW-1133">Transmembrane helix</keyword>
<keyword evidence="1" id="KW-0472">Membrane</keyword>
<accession>A0ABZ3H0W1</accession>
<gene>
    <name evidence="2" type="ORF">LPQ35_07810</name>
</gene>
<feature type="transmembrane region" description="Helical" evidence="1">
    <location>
        <begin position="72"/>
        <end position="94"/>
    </location>
</feature>
<organism evidence="2 3">
    <name type="scientific">Geoglobus acetivorans</name>
    <dbReference type="NCBI Taxonomy" id="565033"/>
    <lineage>
        <taxon>Archaea</taxon>
        <taxon>Methanobacteriati</taxon>
        <taxon>Methanobacteriota</taxon>
        <taxon>Archaeoglobi</taxon>
        <taxon>Archaeoglobales</taxon>
        <taxon>Archaeoglobaceae</taxon>
        <taxon>Geoglobus</taxon>
    </lineage>
</organism>